<protein>
    <submittedName>
        <fullName evidence="6">TetR/AcrR family transcriptional regulator</fullName>
    </submittedName>
</protein>
<dbReference type="InterPro" id="IPR001647">
    <property type="entry name" value="HTH_TetR"/>
</dbReference>
<dbReference type="InterPro" id="IPR023772">
    <property type="entry name" value="DNA-bd_HTH_TetR-type_CS"/>
</dbReference>
<keyword evidence="1" id="KW-0805">Transcription regulation</keyword>
<reference evidence="6" key="1">
    <citation type="submission" date="2020-10" db="EMBL/GenBank/DDBJ databases">
        <authorList>
            <person name="Gilroy R."/>
        </authorList>
    </citation>
    <scope>NUCLEOTIDE SEQUENCE</scope>
    <source>
        <strain evidence="6">ChiSxjej2B14-6234</strain>
    </source>
</reference>
<keyword evidence="2 4" id="KW-0238">DNA-binding</keyword>
<gene>
    <name evidence="6" type="ORF">IAB73_09855</name>
</gene>
<dbReference type="InterPro" id="IPR009057">
    <property type="entry name" value="Homeodomain-like_sf"/>
</dbReference>
<feature type="DNA-binding region" description="H-T-H motif" evidence="4">
    <location>
        <begin position="31"/>
        <end position="50"/>
    </location>
</feature>
<accession>A0A9D0ZDJ2</accession>
<evidence type="ECO:0000256" key="1">
    <source>
        <dbReference type="ARBA" id="ARBA00023015"/>
    </source>
</evidence>
<comment type="caution">
    <text evidence="6">The sequence shown here is derived from an EMBL/GenBank/DDBJ whole genome shotgun (WGS) entry which is preliminary data.</text>
</comment>
<keyword evidence="3" id="KW-0804">Transcription</keyword>
<dbReference type="PANTHER" id="PTHR47506:SF1">
    <property type="entry name" value="HTH-TYPE TRANSCRIPTIONAL REGULATOR YJDC"/>
    <property type="match status" value="1"/>
</dbReference>
<dbReference type="Proteomes" id="UP000886887">
    <property type="component" value="Unassembled WGS sequence"/>
</dbReference>
<dbReference type="EMBL" id="DVFJ01000036">
    <property type="protein sequence ID" value="HIQ72493.1"/>
    <property type="molecule type" value="Genomic_DNA"/>
</dbReference>
<evidence type="ECO:0000256" key="3">
    <source>
        <dbReference type="ARBA" id="ARBA00023163"/>
    </source>
</evidence>
<organism evidence="6 7">
    <name type="scientific">Candidatus Onthenecus intestinigallinarum</name>
    <dbReference type="NCBI Taxonomy" id="2840875"/>
    <lineage>
        <taxon>Bacteria</taxon>
        <taxon>Bacillati</taxon>
        <taxon>Bacillota</taxon>
        <taxon>Clostridia</taxon>
        <taxon>Eubacteriales</taxon>
        <taxon>Candidatus Onthenecus</taxon>
    </lineage>
</organism>
<evidence type="ECO:0000313" key="6">
    <source>
        <dbReference type="EMBL" id="HIQ72493.1"/>
    </source>
</evidence>
<dbReference type="Pfam" id="PF00440">
    <property type="entry name" value="TetR_N"/>
    <property type="match status" value="1"/>
</dbReference>
<reference evidence="6" key="2">
    <citation type="journal article" date="2021" name="PeerJ">
        <title>Extensive microbial diversity within the chicken gut microbiome revealed by metagenomics and culture.</title>
        <authorList>
            <person name="Gilroy R."/>
            <person name="Ravi A."/>
            <person name="Getino M."/>
            <person name="Pursley I."/>
            <person name="Horton D.L."/>
            <person name="Alikhan N.F."/>
            <person name="Baker D."/>
            <person name="Gharbi K."/>
            <person name="Hall N."/>
            <person name="Watson M."/>
            <person name="Adriaenssens E.M."/>
            <person name="Foster-Nyarko E."/>
            <person name="Jarju S."/>
            <person name="Secka A."/>
            <person name="Antonio M."/>
            <person name="Oren A."/>
            <person name="Chaudhuri R.R."/>
            <person name="La Ragione R."/>
            <person name="Hildebrand F."/>
            <person name="Pallen M.J."/>
        </authorList>
    </citation>
    <scope>NUCLEOTIDE SEQUENCE</scope>
    <source>
        <strain evidence="6">ChiSxjej2B14-6234</strain>
    </source>
</reference>
<evidence type="ECO:0000256" key="2">
    <source>
        <dbReference type="ARBA" id="ARBA00023125"/>
    </source>
</evidence>
<name>A0A9D0ZDJ2_9FIRM</name>
<evidence type="ECO:0000256" key="4">
    <source>
        <dbReference type="PROSITE-ProRule" id="PRU00335"/>
    </source>
</evidence>
<dbReference type="AlphaFoldDB" id="A0A9D0ZDJ2"/>
<evidence type="ECO:0000259" key="5">
    <source>
        <dbReference type="PROSITE" id="PS50977"/>
    </source>
</evidence>
<evidence type="ECO:0000313" key="7">
    <source>
        <dbReference type="Proteomes" id="UP000886887"/>
    </source>
</evidence>
<dbReference type="PROSITE" id="PS01081">
    <property type="entry name" value="HTH_TETR_1"/>
    <property type="match status" value="1"/>
</dbReference>
<dbReference type="PRINTS" id="PR00455">
    <property type="entry name" value="HTHTETR"/>
</dbReference>
<dbReference type="SUPFAM" id="SSF46689">
    <property type="entry name" value="Homeodomain-like"/>
    <property type="match status" value="1"/>
</dbReference>
<dbReference type="Gene3D" id="1.10.357.10">
    <property type="entry name" value="Tetracycline Repressor, domain 2"/>
    <property type="match status" value="1"/>
</dbReference>
<sequence>MRTVKKPEERKAEMVEAAAKLFTVQGFVKTSVAEIVAAVDVAKGLFYYYFTTKDDMVRAVTEGWAAHCEDVVGRIAGAPLTGLEKLRAIVDCEIWTRLRATPFFEDLCLSQHAALYADAVTRVSDHIVPTLCRAVQQAVREGEAEVAYPEASVRVLVSGLAMLAQRGELTRDVAASLTGQMLGLKAPL</sequence>
<feature type="domain" description="HTH tetR-type" evidence="5">
    <location>
        <begin position="8"/>
        <end position="68"/>
    </location>
</feature>
<dbReference type="PANTHER" id="PTHR47506">
    <property type="entry name" value="TRANSCRIPTIONAL REGULATORY PROTEIN"/>
    <property type="match status" value="1"/>
</dbReference>
<dbReference type="GO" id="GO:0003677">
    <property type="term" value="F:DNA binding"/>
    <property type="evidence" value="ECO:0007669"/>
    <property type="project" value="UniProtKB-UniRule"/>
</dbReference>
<dbReference type="PROSITE" id="PS50977">
    <property type="entry name" value="HTH_TETR_2"/>
    <property type="match status" value="1"/>
</dbReference>
<proteinExistence type="predicted"/>